<evidence type="ECO:0000313" key="8">
    <source>
        <dbReference type="EMBL" id="KAF0745119.1"/>
    </source>
</evidence>
<comment type="caution">
    <text evidence="8">The sequence shown here is derived from an EMBL/GenBank/DDBJ whole genome shotgun (WGS) entry which is preliminary data.</text>
</comment>
<evidence type="ECO:0000256" key="5">
    <source>
        <dbReference type="SAM" id="Coils"/>
    </source>
</evidence>
<evidence type="ECO:0000259" key="7">
    <source>
        <dbReference type="PROSITE" id="PS50145"/>
    </source>
</evidence>
<dbReference type="PANTHER" id="PTHR10131:SF94">
    <property type="entry name" value="TNF RECEPTOR-ASSOCIATED FACTOR 4"/>
    <property type="match status" value="1"/>
</dbReference>
<protein>
    <recommendedName>
        <fullName evidence="7">TRAF-type domain-containing protein</fullName>
    </recommendedName>
</protein>
<organism evidence="8 9">
    <name type="scientific">Aphanomyces euteiches</name>
    <dbReference type="NCBI Taxonomy" id="100861"/>
    <lineage>
        <taxon>Eukaryota</taxon>
        <taxon>Sar</taxon>
        <taxon>Stramenopiles</taxon>
        <taxon>Oomycota</taxon>
        <taxon>Saprolegniomycetes</taxon>
        <taxon>Saprolegniales</taxon>
        <taxon>Verrucalvaceae</taxon>
        <taxon>Aphanomyces</taxon>
    </lineage>
</organism>
<keyword evidence="9" id="KW-1185">Reference proteome</keyword>
<sequence length="932" mass="105113">MNDVSGGTGRLPTIQWSPSKISQVKPSSTLEDFNSLFAEIQDIDRRRTLLLNKAQRRCASTSSLSPKKRQPRSPLSLVDHRLEQHRLSTPHWDKAFPEDLTMCAQCGKDVQARSLKLHREAECPHRLVECLACGLTYSANAKMDHLSLHCVVHRRRAQWLQQHEHDLRDVCCLACRAIFPARSLTVHLHSECPKRRVACPHADLGCPKTDIVFDQLEIHESHECAVVKRRTALIEASKVTNQYVPCDWCNQPVIKRHLLDHKEDECLMRERQCPNAHLGCREWVPVGDFDKHVKSECVVTLERHALADQAKEKDTVEACRDCGTLVKRRLMPQHRSGQCVARFVPCANAIHGCTAMLKFRDRHIHEHVDPSPESRSVLSFHGLGGFIRIDGGQDLKPPWCAEFWVWLYAVDDDVRFLMREALTWQDRIAATTIKLNEWQQQLQELKAKLKASQKAGSIEKGLEAEALEIEDGMAGCKSILNEARARVKSLVSDAATLLKTITDTSARDQLEDELARQVTELRPSWSDQDIAVCGNVGKWLEAMEQAKGEEDVNHAKMLAKRMKLLKVIQAKKDIQDSRETARLVKQAKKELAKLDDKLAKCVDVPLALAQPTIGFHTLASSSTAGIHLMMASTGMPGLHSFEKKAKFGVSIPRGEWVHVAFHAAESSVLLSLLRLTSPSRENVTLFLNGAKASVAKGAFVLPMRTIGAEEKSFRGFMQEVRYWAGTRTPDELQQSMRDVAPVTEALRGYWTLEEGLGDFVDDVTGRIPRSAAVNVDWAHYTYDMTQLLGDPPTASFRQRNQCKIVTKRNFLASKHHNRRRHTTAPCSLGCGVEVEVRHMERHHKVDCPNRIVVCREPFCGHQIRARDTTSHDATCEVRLLRNKLAAEYYRKLQLVECPFGCGLAVARKAMPQHRKSACENRLVPCERCGESA</sequence>
<name>A0A6G0XWL9_9STRA</name>
<dbReference type="EMBL" id="VJMJ01000003">
    <property type="protein sequence ID" value="KAF0745119.1"/>
    <property type="molecule type" value="Genomic_DNA"/>
</dbReference>
<evidence type="ECO:0000256" key="4">
    <source>
        <dbReference type="PROSITE-ProRule" id="PRU00207"/>
    </source>
</evidence>
<dbReference type="PROSITE" id="PS50145">
    <property type="entry name" value="ZF_TRAF"/>
    <property type="match status" value="2"/>
</dbReference>
<proteinExistence type="predicted"/>
<keyword evidence="5" id="KW-0175">Coiled coil</keyword>
<dbReference type="Proteomes" id="UP000481153">
    <property type="component" value="Unassembled WGS sequence"/>
</dbReference>
<feature type="zinc finger region" description="TRAF-type" evidence="4">
    <location>
        <begin position="244"/>
        <end position="285"/>
    </location>
</feature>
<evidence type="ECO:0000313" key="9">
    <source>
        <dbReference type="Proteomes" id="UP000481153"/>
    </source>
</evidence>
<feature type="coiled-coil region" evidence="5">
    <location>
        <begin position="577"/>
        <end position="604"/>
    </location>
</feature>
<reference evidence="8 9" key="1">
    <citation type="submission" date="2019-07" db="EMBL/GenBank/DDBJ databases">
        <title>Genomics analysis of Aphanomyces spp. identifies a new class of oomycete effector associated with host adaptation.</title>
        <authorList>
            <person name="Gaulin E."/>
        </authorList>
    </citation>
    <scope>NUCLEOTIDE SEQUENCE [LARGE SCALE GENOMIC DNA]</scope>
    <source>
        <strain evidence="8 9">ATCC 201684</strain>
    </source>
</reference>
<dbReference type="AlphaFoldDB" id="A0A6G0XWL9"/>
<keyword evidence="1 4" id="KW-0479">Metal-binding</keyword>
<accession>A0A6G0XWL9</accession>
<dbReference type="Gene3D" id="3.30.40.10">
    <property type="entry name" value="Zinc/RING finger domain, C3HC4 (zinc finger)"/>
    <property type="match status" value="5"/>
</dbReference>
<evidence type="ECO:0000256" key="2">
    <source>
        <dbReference type="ARBA" id="ARBA00022771"/>
    </source>
</evidence>
<dbReference type="InterPro" id="IPR001293">
    <property type="entry name" value="Znf_TRAF"/>
</dbReference>
<keyword evidence="3 4" id="KW-0862">Zinc</keyword>
<evidence type="ECO:0000256" key="1">
    <source>
        <dbReference type="ARBA" id="ARBA00022723"/>
    </source>
</evidence>
<evidence type="ECO:0000256" key="6">
    <source>
        <dbReference type="SAM" id="MobiDB-lite"/>
    </source>
</evidence>
<evidence type="ECO:0000256" key="3">
    <source>
        <dbReference type="ARBA" id="ARBA00022833"/>
    </source>
</evidence>
<feature type="region of interest" description="Disordered" evidence="6">
    <location>
        <begin position="1"/>
        <end position="20"/>
    </location>
</feature>
<dbReference type="Gene3D" id="2.60.120.200">
    <property type="match status" value="1"/>
</dbReference>
<keyword evidence="2 4" id="KW-0863">Zinc-finger</keyword>
<gene>
    <name evidence="8" type="ORF">Ae201684_000689</name>
</gene>
<dbReference type="PANTHER" id="PTHR10131">
    <property type="entry name" value="TNF RECEPTOR ASSOCIATED FACTOR"/>
    <property type="match status" value="1"/>
</dbReference>
<dbReference type="GO" id="GO:0008270">
    <property type="term" value="F:zinc ion binding"/>
    <property type="evidence" value="ECO:0007669"/>
    <property type="project" value="UniProtKB-KW"/>
</dbReference>
<dbReference type="VEuPathDB" id="FungiDB:AeMF1_008834"/>
<dbReference type="SUPFAM" id="SSF49899">
    <property type="entry name" value="Concanavalin A-like lectins/glucanases"/>
    <property type="match status" value="1"/>
</dbReference>
<feature type="domain" description="TRAF-type" evidence="7">
    <location>
        <begin position="244"/>
        <end position="285"/>
    </location>
</feature>
<feature type="zinc finger region" description="TRAF-type" evidence="4">
    <location>
        <begin position="895"/>
        <end position="928"/>
    </location>
</feature>
<feature type="domain" description="TRAF-type" evidence="7">
    <location>
        <begin position="895"/>
        <end position="928"/>
    </location>
</feature>
<feature type="coiled-coil region" evidence="5">
    <location>
        <begin position="428"/>
        <end position="455"/>
    </location>
</feature>
<dbReference type="InterPro" id="IPR013083">
    <property type="entry name" value="Znf_RING/FYVE/PHD"/>
</dbReference>
<dbReference type="InterPro" id="IPR013320">
    <property type="entry name" value="ConA-like_dom_sf"/>
</dbReference>